<dbReference type="SUPFAM" id="SSF48173">
    <property type="entry name" value="Cryptochrome/photolyase FAD-binding domain"/>
    <property type="match status" value="1"/>
</dbReference>
<dbReference type="Pfam" id="PF00875">
    <property type="entry name" value="DNA_photolyase"/>
    <property type="match status" value="1"/>
</dbReference>
<dbReference type="GO" id="GO:0003677">
    <property type="term" value="F:DNA binding"/>
    <property type="evidence" value="ECO:0007669"/>
    <property type="project" value="TreeGrafter"/>
</dbReference>
<feature type="binding site" evidence="8">
    <location>
        <begin position="377"/>
        <end position="379"/>
    </location>
    <ligand>
        <name>FAD</name>
        <dbReference type="ChEBI" id="CHEBI:57692"/>
    </ligand>
</feature>
<dbReference type="Proteomes" id="UP000624703">
    <property type="component" value="Unassembled WGS sequence"/>
</dbReference>
<feature type="binding site" evidence="8">
    <location>
        <begin position="242"/>
        <end position="246"/>
    </location>
    <ligand>
        <name>FAD</name>
        <dbReference type="ChEBI" id="CHEBI:57692"/>
    </ligand>
</feature>
<keyword evidence="13" id="KW-1185">Reference proteome</keyword>
<sequence length="482" mass="55339">MTTSPTLLWFRRDLRLADHRALLYAIELGQPIIPVYLHAEDDGGVWRDGAASQWWLHHALEDLASQLESLGSQLTIYSLESEDQLADFLIQLAEETGAKQIVWSRRYEPHFCQRDRQIKSSLTNAGILAKSFNNSLLYEPDEVKNKSGGHFKVFTPFWKSLKDQPPEKPLPSPVSLASLQPDYWPAGIAVSELNLLPSISWDAGFYKNWLASHQGAEASLKKSLSKAPNYQQTRDTPAIDGTSRLSPYLHFGQLSPRELWHSLNDRFGNDAAIVEGITRQLYWREFSAHTHYHFPHSTDRALKPEYDAFPWNYDEDIIKQWQKGETGYPIVDAGMRELWATGWMHNRVRMITASLLVKHLLQPWQEGARWFWDTLVDADLANNSMGWQWVAGCGADASPYFRIFNPIIQGKKFDPSGDYVRKWIPELAQLPNEYIHEPWTCPPLELISYGVQLDKDYPNPIIDHQKGRQQALDALAEFKSNR</sequence>
<dbReference type="Gene3D" id="1.10.579.10">
    <property type="entry name" value="DNA Cyclobutane Dipyrimidine Photolyase, subunit A, domain 3"/>
    <property type="match status" value="1"/>
</dbReference>
<dbReference type="InterPro" id="IPR006050">
    <property type="entry name" value="DNA_photolyase_N"/>
</dbReference>
<dbReference type="EC" id="4.1.99.3" evidence="2"/>
<evidence type="ECO:0000256" key="3">
    <source>
        <dbReference type="ARBA" id="ARBA00014046"/>
    </source>
</evidence>
<evidence type="ECO:0000313" key="13">
    <source>
        <dbReference type="Proteomes" id="UP000624703"/>
    </source>
</evidence>
<evidence type="ECO:0000256" key="2">
    <source>
        <dbReference type="ARBA" id="ARBA00013149"/>
    </source>
</evidence>
<dbReference type="PANTHER" id="PTHR11455">
    <property type="entry name" value="CRYPTOCHROME"/>
    <property type="match status" value="1"/>
</dbReference>
<dbReference type="SUPFAM" id="SSF52425">
    <property type="entry name" value="Cryptochrome/photolyase, N-terminal domain"/>
    <property type="match status" value="1"/>
</dbReference>
<dbReference type="Gene3D" id="3.40.50.620">
    <property type="entry name" value="HUPs"/>
    <property type="match status" value="1"/>
</dbReference>
<comment type="cofactor">
    <cofactor evidence="8">
        <name>FAD</name>
        <dbReference type="ChEBI" id="CHEBI:57692"/>
    </cofactor>
    <text evidence="8">Binds 1 FAD per subunit.</text>
</comment>
<dbReference type="RefSeq" id="WP_200309823.1">
    <property type="nucleotide sequence ID" value="NZ_JAENIM010000009.1"/>
</dbReference>
<evidence type="ECO:0000259" key="11">
    <source>
        <dbReference type="PROSITE" id="PS51645"/>
    </source>
</evidence>
<comment type="cofactor">
    <cofactor evidence="1">
        <name>(6R)-5,10-methylene-5,6,7,8-tetrahydrofolate</name>
        <dbReference type="ChEBI" id="CHEBI:15636"/>
    </cofactor>
</comment>
<dbReference type="FunFam" id="1.10.579.10:FF:000003">
    <property type="entry name" value="Deoxyribodipyrimidine photo-lyase"/>
    <property type="match status" value="1"/>
</dbReference>
<evidence type="ECO:0000256" key="1">
    <source>
        <dbReference type="ARBA" id="ARBA00001932"/>
    </source>
</evidence>
<dbReference type="GO" id="GO:0003904">
    <property type="term" value="F:deoxyribodipyrimidine photo-lyase activity"/>
    <property type="evidence" value="ECO:0007669"/>
    <property type="project" value="UniProtKB-EC"/>
</dbReference>
<dbReference type="PRINTS" id="PR00147">
    <property type="entry name" value="DNAPHOTLYASE"/>
</dbReference>
<dbReference type="InterPro" id="IPR005101">
    <property type="entry name" value="Cryptochr/Photolyase_FAD-bd"/>
</dbReference>
<dbReference type="InterPro" id="IPR036155">
    <property type="entry name" value="Crypto/Photolyase_N_sf"/>
</dbReference>
<evidence type="ECO:0000256" key="7">
    <source>
        <dbReference type="ARBA" id="ARBA00033999"/>
    </source>
</evidence>
<evidence type="ECO:0000256" key="5">
    <source>
        <dbReference type="ARBA" id="ARBA00022827"/>
    </source>
</evidence>
<feature type="binding site" evidence="8">
    <location>
        <position position="230"/>
    </location>
    <ligand>
        <name>FAD</name>
        <dbReference type="ChEBI" id="CHEBI:57692"/>
    </ligand>
</feature>
<keyword evidence="5 8" id="KW-0274">FAD</keyword>
<dbReference type="InterPro" id="IPR036134">
    <property type="entry name" value="Crypto/Photolyase_FAD-like_sf"/>
</dbReference>
<evidence type="ECO:0000256" key="10">
    <source>
        <dbReference type="RuleBase" id="RU004182"/>
    </source>
</evidence>
<evidence type="ECO:0000313" key="12">
    <source>
        <dbReference type="EMBL" id="MBK1789780.1"/>
    </source>
</evidence>
<keyword evidence="6 10" id="KW-0157">Chromophore</keyword>
<feature type="site" description="Electron transfer via tryptophanyl radical" evidence="9">
    <location>
        <position position="387"/>
    </location>
</feature>
<dbReference type="InterPro" id="IPR002081">
    <property type="entry name" value="Cryptochrome/DNA_photolyase_1"/>
</dbReference>
<dbReference type="GO" id="GO:0071949">
    <property type="term" value="F:FAD binding"/>
    <property type="evidence" value="ECO:0007669"/>
    <property type="project" value="TreeGrafter"/>
</dbReference>
<evidence type="ECO:0000256" key="6">
    <source>
        <dbReference type="ARBA" id="ARBA00022991"/>
    </source>
</evidence>
<evidence type="ECO:0000256" key="4">
    <source>
        <dbReference type="ARBA" id="ARBA00022630"/>
    </source>
</evidence>
<gene>
    <name evidence="12" type="ORF">JIN82_01290</name>
</gene>
<dbReference type="Pfam" id="PF03441">
    <property type="entry name" value="FAD_binding_7"/>
    <property type="match status" value="1"/>
</dbReference>
<dbReference type="InterPro" id="IPR014729">
    <property type="entry name" value="Rossmann-like_a/b/a_fold"/>
</dbReference>
<organism evidence="12 13">
    <name type="scientific">Persicirhabdus sediminis</name>
    <dbReference type="NCBI Taxonomy" id="454144"/>
    <lineage>
        <taxon>Bacteria</taxon>
        <taxon>Pseudomonadati</taxon>
        <taxon>Verrucomicrobiota</taxon>
        <taxon>Verrucomicrobiia</taxon>
        <taxon>Verrucomicrobiales</taxon>
        <taxon>Verrucomicrobiaceae</taxon>
        <taxon>Persicirhabdus</taxon>
    </lineage>
</organism>
<dbReference type="AlphaFoldDB" id="A0A8J7SFZ3"/>
<feature type="domain" description="Photolyase/cryptochrome alpha/beta" evidence="11">
    <location>
        <begin position="4"/>
        <end position="137"/>
    </location>
</feature>
<evidence type="ECO:0000256" key="9">
    <source>
        <dbReference type="PIRSR" id="PIRSR602081-2"/>
    </source>
</evidence>
<comment type="caution">
    <text evidence="12">The sequence shown here is derived from an EMBL/GenBank/DDBJ whole genome shotgun (WGS) entry which is preliminary data.</text>
</comment>
<dbReference type="GO" id="GO:0000719">
    <property type="term" value="P:photoreactive repair"/>
    <property type="evidence" value="ECO:0007669"/>
    <property type="project" value="UniProtKB-ARBA"/>
</dbReference>
<keyword evidence="4 8" id="KW-0285">Flavoprotein</keyword>
<dbReference type="PROSITE" id="PS00394">
    <property type="entry name" value="DNA_PHOTOLYASES_1_1"/>
    <property type="match status" value="1"/>
</dbReference>
<protein>
    <recommendedName>
        <fullName evidence="3">Deoxyribodipyrimidine photo-lyase</fullName>
        <ecNumber evidence="2">4.1.99.3</ecNumber>
    </recommendedName>
</protein>
<feature type="site" description="Electron transfer via tryptophanyl radical" evidence="9">
    <location>
        <position position="311"/>
    </location>
</feature>
<dbReference type="PROSITE" id="PS51645">
    <property type="entry name" value="PHR_CRY_ALPHA_BETA"/>
    <property type="match status" value="1"/>
</dbReference>
<comment type="catalytic activity">
    <reaction evidence="7">
        <text>cyclobutadipyrimidine (in DNA) = 2 pyrimidine residues (in DNA).</text>
        <dbReference type="EC" id="4.1.99.3"/>
    </reaction>
</comment>
<dbReference type="GO" id="GO:0005737">
    <property type="term" value="C:cytoplasm"/>
    <property type="evidence" value="ECO:0007669"/>
    <property type="project" value="TreeGrafter"/>
</dbReference>
<dbReference type="GO" id="GO:0043153">
    <property type="term" value="P:entrainment of circadian clock by photoperiod"/>
    <property type="evidence" value="ECO:0007669"/>
    <property type="project" value="TreeGrafter"/>
</dbReference>
<dbReference type="GO" id="GO:0032922">
    <property type="term" value="P:circadian regulation of gene expression"/>
    <property type="evidence" value="ECO:0007669"/>
    <property type="project" value="TreeGrafter"/>
</dbReference>
<proteinExistence type="inferred from homology"/>
<dbReference type="InterPro" id="IPR018394">
    <property type="entry name" value="DNA_photolyase_1_CS_C"/>
</dbReference>
<dbReference type="Gene3D" id="1.25.40.80">
    <property type="match status" value="1"/>
</dbReference>
<comment type="similarity">
    <text evidence="10">Belongs to the DNA photolyase family.</text>
</comment>
<dbReference type="EMBL" id="JAENIM010000009">
    <property type="protein sequence ID" value="MBK1789780.1"/>
    <property type="molecule type" value="Genomic_DNA"/>
</dbReference>
<accession>A0A8J7SFZ3</accession>
<name>A0A8J7SFZ3_9BACT</name>
<evidence type="ECO:0000256" key="8">
    <source>
        <dbReference type="PIRSR" id="PIRSR602081-1"/>
    </source>
</evidence>
<feature type="site" description="Electron transfer via tryptophanyl radical" evidence="9">
    <location>
        <position position="364"/>
    </location>
</feature>
<dbReference type="PANTHER" id="PTHR11455:SF18">
    <property type="entry name" value="SI:CH1073-390K14.1"/>
    <property type="match status" value="1"/>
</dbReference>
<reference evidence="12" key="1">
    <citation type="submission" date="2021-01" db="EMBL/GenBank/DDBJ databases">
        <title>Modified the classification status of verrucomicrobia.</title>
        <authorList>
            <person name="Feng X."/>
        </authorList>
    </citation>
    <scope>NUCLEOTIDE SEQUENCE</scope>
    <source>
        <strain evidence="12">_KCTC 22039</strain>
    </source>
</reference>